<keyword evidence="3" id="KW-0315">Glutamine amidotransferase</keyword>
<dbReference type="OrthoDB" id="9792284at2"/>
<dbReference type="PROSITE" id="PS51276">
    <property type="entry name" value="PEPTIDASE_C56_PFPI"/>
    <property type="match status" value="1"/>
</dbReference>
<comment type="similarity">
    <text evidence="1">Belongs to the peptidase C56 family.</text>
</comment>
<keyword evidence="3" id="KW-0808">Transferase</keyword>
<dbReference type="CDD" id="cd03134">
    <property type="entry name" value="GATase1_PfpI_like"/>
    <property type="match status" value="1"/>
</dbReference>
<dbReference type="InterPro" id="IPR002818">
    <property type="entry name" value="DJ-1/PfpI"/>
</dbReference>
<dbReference type="GO" id="GO:0016740">
    <property type="term" value="F:transferase activity"/>
    <property type="evidence" value="ECO:0007669"/>
    <property type="project" value="UniProtKB-KW"/>
</dbReference>
<gene>
    <name evidence="3" type="ORF">FPZ52_07180</name>
</gene>
<dbReference type="Gene3D" id="3.40.50.880">
    <property type="match status" value="1"/>
</dbReference>
<accession>A0A5B8I7A3</accession>
<dbReference type="EMBL" id="CP042261">
    <property type="protein sequence ID" value="QDY69429.1"/>
    <property type="molecule type" value="Genomic_DNA"/>
</dbReference>
<sequence length="185" mass="20103">MPAINESAILMISTHGFEQSELDAPRTKLSSAGATVHLATPGGEDIRGWKNKDWGDIAHHDKRLEEVSADDYDAIVIPGGQMNPDILRTNAQAVRLVRDFVEQGKIVAAICHGPWLLIEAGVTEGREMTSYHSIKTDLVNAGANWVDEAVAVSNGIITSRSPANLDAFVTRIIEEVQEGRHKRAA</sequence>
<proteinExistence type="inferred from homology"/>
<evidence type="ECO:0000313" key="3">
    <source>
        <dbReference type="EMBL" id="QDY69429.1"/>
    </source>
</evidence>
<evidence type="ECO:0000313" key="4">
    <source>
        <dbReference type="Proteomes" id="UP000318483"/>
    </source>
</evidence>
<dbReference type="Proteomes" id="UP000318483">
    <property type="component" value="Chromosome"/>
</dbReference>
<dbReference type="NCBIfam" id="TIGR01382">
    <property type="entry name" value="PfpI"/>
    <property type="match status" value="1"/>
</dbReference>
<name>A0A5B8I7A3_9RHOB</name>
<dbReference type="PANTHER" id="PTHR42733:SF12">
    <property type="entry name" value="PROTEINASE"/>
    <property type="match status" value="1"/>
</dbReference>
<protein>
    <submittedName>
        <fullName evidence="3">Type 1 glutamine amidotransferase</fullName>
    </submittedName>
</protein>
<organism evidence="3 4">
    <name type="scientific">Qingshengfaniella alkalisoli</name>
    <dbReference type="NCBI Taxonomy" id="2599296"/>
    <lineage>
        <taxon>Bacteria</taxon>
        <taxon>Pseudomonadati</taxon>
        <taxon>Pseudomonadota</taxon>
        <taxon>Alphaproteobacteria</taxon>
        <taxon>Rhodobacterales</taxon>
        <taxon>Paracoccaceae</taxon>
        <taxon>Qingshengfaniella</taxon>
    </lineage>
</organism>
<keyword evidence="4" id="KW-1185">Reference proteome</keyword>
<dbReference type="InterPro" id="IPR029062">
    <property type="entry name" value="Class_I_gatase-like"/>
</dbReference>
<reference evidence="3 4" key="1">
    <citation type="submission" date="2019-07" db="EMBL/GenBank/DDBJ databases">
        <title>Litoreibacter alkalisoli sp. nov., isolated from saline-alkaline soil.</title>
        <authorList>
            <person name="Wang S."/>
            <person name="Xu L."/>
            <person name="Xing Y.-T."/>
            <person name="Sun J.-Q."/>
        </authorList>
    </citation>
    <scope>NUCLEOTIDE SEQUENCE [LARGE SCALE GENOMIC DNA]</scope>
    <source>
        <strain evidence="3 4">LN3S51</strain>
    </source>
</reference>
<dbReference type="AlphaFoldDB" id="A0A5B8I7A3"/>
<evidence type="ECO:0000256" key="1">
    <source>
        <dbReference type="ARBA" id="ARBA00008542"/>
    </source>
</evidence>
<dbReference type="SUPFAM" id="SSF52317">
    <property type="entry name" value="Class I glutamine amidotransferase-like"/>
    <property type="match status" value="1"/>
</dbReference>
<evidence type="ECO:0000259" key="2">
    <source>
        <dbReference type="Pfam" id="PF01965"/>
    </source>
</evidence>
<feature type="domain" description="DJ-1/PfpI" evidence="2">
    <location>
        <begin position="9"/>
        <end position="175"/>
    </location>
</feature>
<dbReference type="RefSeq" id="WP_146364808.1">
    <property type="nucleotide sequence ID" value="NZ_CP042261.1"/>
</dbReference>
<dbReference type="PANTHER" id="PTHR42733">
    <property type="entry name" value="DJ-1 PROTEIN"/>
    <property type="match status" value="1"/>
</dbReference>
<dbReference type="InterPro" id="IPR006286">
    <property type="entry name" value="C56_PfpI-like"/>
</dbReference>
<dbReference type="KEGG" id="lit:FPZ52_07180"/>
<dbReference type="Pfam" id="PF01965">
    <property type="entry name" value="DJ-1_PfpI"/>
    <property type="match status" value="1"/>
</dbReference>